<reference evidence="8" key="1">
    <citation type="journal article" date="2020" name="Cell">
        <title>Large-Scale Comparative Analyses of Tick Genomes Elucidate Their Genetic Diversity and Vector Capacities.</title>
        <authorList>
            <consortium name="Tick Genome and Microbiome Consortium (TIGMIC)"/>
            <person name="Jia N."/>
            <person name="Wang J."/>
            <person name="Shi W."/>
            <person name="Du L."/>
            <person name="Sun Y."/>
            <person name="Zhan W."/>
            <person name="Jiang J.F."/>
            <person name="Wang Q."/>
            <person name="Zhang B."/>
            <person name="Ji P."/>
            <person name="Bell-Sakyi L."/>
            <person name="Cui X.M."/>
            <person name="Yuan T.T."/>
            <person name="Jiang B.G."/>
            <person name="Yang W.F."/>
            <person name="Lam T.T."/>
            <person name="Chang Q.C."/>
            <person name="Ding S.J."/>
            <person name="Wang X.J."/>
            <person name="Zhu J.G."/>
            <person name="Ruan X.D."/>
            <person name="Zhao L."/>
            <person name="Wei J.T."/>
            <person name="Ye R.Z."/>
            <person name="Que T.C."/>
            <person name="Du C.H."/>
            <person name="Zhou Y.H."/>
            <person name="Cheng J.X."/>
            <person name="Dai P.F."/>
            <person name="Guo W.B."/>
            <person name="Han X.H."/>
            <person name="Huang E.J."/>
            <person name="Li L.F."/>
            <person name="Wei W."/>
            <person name="Gao Y.C."/>
            <person name="Liu J.Z."/>
            <person name="Shao H.Z."/>
            <person name="Wang X."/>
            <person name="Wang C.C."/>
            <person name="Yang T.C."/>
            <person name="Huo Q.B."/>
            <person name="Li W."/>
            <person name="Chen H.Y."/>
            <person name="Chen S.E."/>
            <person name="Zhou L.G."/>
            <person name="Ni X.B."/>
            <person name="Tian J.H."/>
            <person name="Sheng Y."/>
            <person name="Liu T."/>
            <person name="Pan Y.S."/>
            <person name="Xia L.Y."/>
            <person name="Li J."/>
            <person name="Zhao F."/>
            <person name="Cao W.C."/>
        </authorList>
    </citation>
    <scope>NUCLEOTIDE SEQUENCE</scope>
    <source>
        <strain evidence="8">Rmic-2018</strain>
    </source>
</reference>
<dbReference type="AlphaFoldDB" id="A0A9J6CXH2"/>
<comment type="subcellular location">
    <subcellularLocation>
        <location evidence="1">Membrane</location>
        <topology evidence="1">Multi-pass membrane protein</topology>
    </subcellularLocation>
</comment>
<dbReference type="Proteomes" id="UP000821866">
    <property type="component" value="Unassembled WGS sequence"/>
</dbReference>
<evidence type="ECO:0000259" key="7">
    <source>
        <dbReference type="PROSITE" id="PS50850"/>
    </source>
</evidence>
<feature type="transmembrane region" description="Helical" evidence="6">
    <location>
        <begin position="47"/>
        <end position="68"/>
    </location>
</feature>
<dbReference type="GO" id="GO:0016020">
    <property type="term" value="C:membrane"/>
    <property type="evidence" value="ECO:0007669"/>
    <property type="project" value="UniProtKB-SubCell"/>
</dbReference>
<feature type="transmembrane region" description="Helical" evidence="6">
    <location>
        <begin position="21"/>
        <end position="41"/>
    </location>
</feature>
<gene>
    <name evidence="8" type="ORF">HPB51_028491</name>
</gene>
<feature type="transmembrane region" description="Helical" evidence="6">
    <location>
        <begin position="107"/>
        <end position="126"/>
    </location>
</feature>
<feature type="transmembrane region" description="Helical" evidence="6">
    <location>
        <begin position="293"/>
        <end position="315"/>
    </location>
</feature>
<feature type="transmembrane region" description="Helical" evidence="6">
    <location>
        <begin position="239"/>
        <end position="258"/>
    </location>
</feature>
<feature type="transmembrane region" description="Helical" evidence="6">
    <location>
        <begin position="210"/>
        <end position="227"/>
    </location>
</feature>
<evidence type="ECO:0000256" key="2">
    <source>
        <dbReference type="ARBA" id="ARBA00022692"/>
    </source>
</evidence>
<evidence type="ECO:0000256" key="3">
    <source>
        <dbReference type="ARBA" id="ARBA00022989"/>
    </source>
</evidence>
<dbReference type="EMBL" id="JABSTU010005260">
    <property type="protein sequence ID" value="KAH7948581.1"/>
    <property type="molecule type" value="Genomic_DNA"/>
</dbReference>
<protein>
    <recommendedName>
        <fullName evidence="7">Major facilitator superfamily (MFS) profile domain-containing protein</fullName>
    </recommendedName>
</protein>
<dbReference type="GO" id="GO:0022857">
    <property type="term" value="F:transmembrane transporter activity"/>
    <property type="evidence" value="ECO:0007669"/>
    <property type="project" value="InterPro"/>
</dbReference>
<dbReference type="PROSITE" id="PS50850">
    <property type="entry name" value="MFS"/>
    <property type="match status" value="1"/>
</dbReference>
<dbReference type="InterPro" id="IPR036259">
    <property type="entry name" value="MFS_trans_sf"/>
</dbReference>
<keyword evidence="3 6" id="KW-1133">Transmembrane helix</keyword>
<feature type="transmembrane region" description="Helical" evidence="6">
    <location>
        <begin position="327"/>
        <end position="350"/>
    </location>
</feature>
<dbReference type="InterPro" id="IPR020846">
    <property type="entry name" value="MFS_dom"/>
</dbReference>
<dbReference type="PANTHER" id="PTHR24064">
    <property type="entry name" value="SOLUTE CARRIER FAMILY 22 MEMBER"/>
    <property type="match status" value="1"/>
</dbReference>
<name>A0A9J6CXH2_RHIMP</name>
<evidence type="ECO:0000256" key="6">
    <source>
        <dbReference type="SAM" id="Phobius"/>
    </source>
</evidence>
<evidence type="ECO:0000256" key="5">
    <source>
        <dbReference type="SAM" id="MobiDB-lite"/>
    </source>
</evidence>
<reference evidence="8" key="2">
    <citation type="submission" date="2021-09" db="EMBL/GenBank/DDBJ databases">
        <authorList>
            <person name="Jia N."/>
            <person name="Wang J."/>
            <person name="Shi W."/>
            <person name="Du L."/>
            <person name="Sun Y."/>
            <person name="Zhan W."/>
            <person name="Jiang J."/>
            <person name="Wang Q."/>
            <person name="Zhang B."/>
            <person name="Ji P."/>
            <person name="Sakyi L.B."/>
            <person name="Cui X."/>
            <person name="Yuan T."/>
            <person name="Jiang B."/>
            <person name="Yang W."/>
            <person name="Lam T.T.-Y."/>
            <person name="Chang Q."/>
            <person name="Ding S."/>
            <person name="Wang X."/>
            <person name="Zhu J."/>
            <person name="Ruan X."/>
            <person name="Zhao L."/>
            <person name="Wei J."/>
            <person name="Que T."/>
            <person name="Du C."/>
            <person name="Cheng J."/>
            <person name="Dai P."/>
            <person name="Han X."/>
            <person name="Huang E."/>
            <person name="Gao Y."/>
            <person name="Liu J."/>
            <person name="Shao H."/>
            <person name="Ye R."/>
            <person name="Li L."/>
            <person name="Wei W."/>
            <person name="Wang X."/>
            <person name="Wang C."/>
            <person name="Huo Q."/>
            <person name="Li W."/>
            <person name="Guo W."/>
            <person name="Chen H."/>
            <person name="Chen S."/>
            <person name="Zhou L."/>
            <person name="Zhou L."/>
            <person name="Ni X."/>
            <person name="Tian J."/>
            <person name="Zhou Y."/>
            <person name="Sheng Y."/>
            <person name="Liu T."/>
            <person name="Pan Y."/>
            <person name="Xia L."/>
            <person name="Li J."/>
            <person name="Zhao F."/>
            <person name="Cao W."/>
        </authorList>
    </citation>
    <scope>NUCLEOTIDE SEQUENCE</scope>
    <source>
        <strain evidence="8">Rmic-2018</strain>
        <tissue evidence="8">Larvae</tissue>
    </source>
</reference>
<feature type="transmembrane region" description="Helical" evidence="6">
    <location>
        <begin position="265"/>
        <end position="287"/>
    </location>
</feature>
<keyword evidence="9" id="KW-1185">Reference proteome</keyword>
<comment type="caution">
    <text evidence="8">The sequence shown here is derived from an EMBL/GenBank/DDBJ whole genome shotgun (WGS) entry which is preliminary data.</text>
</comment>
<organism evidence="8 9">
    <name type="scientific">Rhipicephalus microplus</name>
    <name type="common">Cattle tick</name>
    <name type="synonym">Boophilus microplus</name>
    <dbReference type="NCBI Taxonomy" id="6941"/>
    <lineage>
        <taxon>Eukaryota</taxon>
        <taxon>Metazoa</taxon>
        <taxon>Ecdysozoa</taxon>
        <taxon>Arthropoda</taxon>
        <taxon>Chelicerata</taxon>
        <taxon>Arachnida</taxon>
        <taxon>Acari</taxon>
        <taxon>Parasitiformes</taxon>
        <taxon>Ixodida</taxon>
        <taxon>Ixodoidea</taxon>
        <taxon>Ixodidae</taxon>
        <taxon>Rhipicephalinae</taxon>
        <taxon>Rhipicephalus</taxon>
        <taxon>Boophilus</taxon>
    </lineage>
</organism>
<evidence type="ECO:0000256" key="4">
    <source>
        <dbReference type="ARBA" id="ARBA00023136"/>
    </source>
</evidence>
<feature type="domain" description="Major facilitator superfamily (MFS) profile" evidence="7">
    <location>
        <begin position="1"/>
        <end position="380"/>
    </location>
</feature>
<dbReference type="Pfam" id="PF00083">
    <property type="entry name" value="Sugar_tr"/>
    <property type="match status" value="1"/>
</dbReference>
<dbReference type="InterPro" id="IPR005828">
    <property type="entry name" value="MFS_sugar_transport-like"/>
</dbReference>
<proteinExistence type="predicted"/>
<evidence type="ECO:0000256" key="1">
    <source>
        <dbReference type="ARBA" id="ARBA00004141"/>
    </source>
</evidence>
<accession>A0A9J6CXH2</accession>
<sequence length="437" mass="47396">MLPYQLAQVAGITADRIGRRPVLCLWLVLLFFAGTMLVFALTVPVFAALRFLLSAGAAGVVVASHVLLFEVTGARYRASYCAVAIASGILAADVYSELIYVCIPNWHLAQVAFMIPSCSMIVAVYLMEESPCWLVAVSEMRYAESVLAWAAGINNIEPSMFRRRLSRLRIELNRQNEQLAMQQEPEGAIVSEYEVRVSDLLAKHNLRRRSAVIFGCWFLVFGAFAQLTTTDVLRNSELARITLVLLRLPCVVADVYAITRAGRRLSLGFSMLALSVVATALSVAELFGASAKLSAALVISGLLAFDLSAVTLFAFSAELYPTVLRGTALGCCYMSGRLGAFVAPFINLIPSPPLRSAAYAVSAAMLLVLSAMAFALPDTRQLPPSNTMQGMLAMEEKWLLGSPLRVARGGGKRRRSRTTSVDGGKKQGRGSSLRQLQ</sequence>
<feature type="region of interest" description="Disordered" evidence="5">
    <location>
        <begin position="407"/>
        <end position="437"/>
    </location>
</feature>
<dbReference type="Gene3D" id="1.20.1250.20">
    <property type="entry name" value="MFS general substrate transporter like domains"/>
    <property type="match status" value="1"/>
</dbReference>
<dbReference type="VEuPathDB" id="VectorBase:LOC119168383"/>
<evidence type="ECO:0000313" key="8">
    <source>
        <dbReference type="EMBL" id="KAH7948581.1"/>
    </source>
</evidence>
<keyword evidence="2 6" id="KW-0812">Transmembrane</keyword>
<evidence type="ECO:0000313" key="9">
    <source>
        <dbReference type="Proteomes" id="UP000821866"/>
    </source>
</evidence>
<keyword evidence="4 6" id="KW-0472">Membrane</keyword>
<feature type="transmembrane region" description="Helical" evidence="6">
    <location>
        <begin position="356"/>
        <end position="376"/>
    </location>
</feature>
<dbReference type="SUPFAM" id="SSF103473">
    <property type="entry name" value="MFS general substrate transporter"/>
    <property type="match status" value="1"/>
</dbReference>
<feature type="transmembrane region" description="Helical" evidence="6">
    <location>
        <begin position="80"/>
        <end position="101"/>
    </location>
</feature>